<comment type="similarity">
    <text evidence="2">Belongs to the calycin superfamily. Fatty-acid binding protein (FABP) family.</text>
</comment>
<evidence type="ECO:0000256" key="2">
    <source>
        <dbReference type="ARBA" id="ARBA00008390"/>
    </source>
</evidence>
<feature type="domain" description="Cytosolic fatty-acid binding proteins" evidence="7">
    <location>
        <begin position="5"/>
        <end position="22"/>
    </location>
</feature>
<sequence>MDFTGRYELVSQENFEPFMKAMGVPDDQIQKVKDVKSFTEFVQNGNHFIATATMGSNVLHNEFTVGEEAELETLTGEKFKTIVRLEGNKLIGNLNEVISINELNGDTLTSTLTLKGIVYKRVLKKV</sequence>
<proteinExistence type="inferred from homology"/>
<dbReference type="FunFam" id="2.40.128.20:FF:000006">
    <property type="entry name" value="Fatty acid-binding protein, liver"/>
    <property type="match status" value="1"/>
</dbReference>
<keyword evidence="4" id="KW-0963">Cytoplasm</keyword>
<dbReference type="Gene3D" id="2.40.128.20">
    <property type="match status" value="1"/>
</dbReference>
<organism evidence="8 9">
    <name type="scientific">Leptobrachium leishanense</name>
    <name type="common">Leishan spiny toad</name>
    <dbReference type="NCBI Taxonomy" id="445787"/>
    <lineage>
        <taxon>Eukaryota</taxon>
        <taxon>Metazoa</taxon>
        <taxon>Chordata</taxon>
        <taxon>Craniata</taxon>
        <taxon>Vertebrata</taxon>
        <taxon>Euteleostomi</taxon>
        <taxon>Amphibia</taxon>
        <taxon>Batrachia</taxon>
        <taxon>Anura</taxon>
        <taxon>Pelobatoidea</taxon>
        <taxon>Megophryidae</taxon>
        <taxon>Leptobrachium</taxon>
    </lineage>
</organism>
<dbReference type="InterPro" id="IPR012674">
    <property type="entry name" value="Calycin"/>
</dbReference>
<evidence type="ECO:0000256" key="3">
    <source>
        <dbReference type="ARBA" id="ARBA00022448"/>
    </source>
</evidence>
<dbReference type="AlphaFoldDB" id="A0A8C5MBL4"/>
<keyword evidence="9" id="KW-1185">Reference proteome</keyword>
<reference evidence="8" key="2">
    <citation type="submission" date="2025-09" db="UniProtKB">
        <authorList>
            <consortium name="Ensembl"/>
        </authorList>
    </citation>
    <scope>IDENTIFICATION</scope>
</reference>
<dbReference type="GeneTree" id="ENSGT00940000155135"/>
<evidence type="ECO:0000256" key="5">
    <source>
        <dbReference type="ARBA" id="ARBA00023121"/>
    </source>
</evidence>
<keyword evidence="5" id="KW-0446">Lipid-binding</keyword>
<dbReference type="InterPro" id="IPR031259">
    <property type="entry name" value="ILBP"/>
</dbReference>
<dbReference type="Ensembl" id="ENSLLET00000009964.1">
    <property type="protein sequence ID" value="ENSLLEP00000009599.1"/>
    <property type="gene ID" value="ENSLLEG00000006119.1"/>
</dbReference>
<dbReference type="GO" id="GO:0005737">
    <property type="term" value="C:cytoplasm"/>
    <property type="evidence" value="ECO:0007669"/>
    <property type="project" value="UniProtKB-SubCell"/>
</dbReference>
<evidence type="ECO:0000256" key="6">
    <source>
        <dbReference type="ARBA" id="ARBA00031972"/>
    </source>
</evidence>
<evidence type="ECO:0000256" key="1">
    <source>
        <dbReference type="ARBA" id="ARBA00004496"/>
    </source>
</evidence>
<dbReference type="InterPro" id="IPR000463">
    <property type="entry name" value="Fatty_acid-bd"/>
</dbReference>
<evidence type="ECO:0000256" key="4">
    <source>
        <dbReference type="ARBA" id="ARBA00022490"/>
    </source>
</evidence>
<dbReference type="PANTHER" id="PTHR11955">
    <property type="entry name" value="FATTY ACID BINDING PROTEIN"/>
    <property type="match status" value="1"/>
</dbReference>
<dbReference type="SUPFAM" id="SSF50814">
    <property type="entry name" value="Lipocalins"/>
    <property type="match status" value="1"/>
</dbReference>
<dbReference type="Pfam" id="PF14651">
    <property type="entry name" value="Lipocalin_7"/>
    <property type="match status" value="1"/>
</dbReference>
<dbReference type="OrthoDB" id="9971011at2759"/>
<keyword evidence="3" id="KW-0813">Transport</keyword>
<dbReference type="Proteomes" id="UP000694569">
    <property type="component" value="Unplaced"/>
</dbReference>
<reference evidence="8" key="1">
    <citation type="submission" date="2025-08" db="UniProtKB">
        <authorList>
            <consortium name="Ensembl"/>
        </authorList>
    </citation>
    <scope>IDENTIFICATION</scope>
</reference>
<evidence type="ECO:0000259" key="7">
    <source>
        <dbReference type="PROSITE" id="PS00214"/>
    </source>
</evidence>
<name>A0A8C5MBL4_9ANUR</name>
<dbReference type="PROSITE" id="PS00214">
    <property type="entry name" value="FABP"/>
    <property type="match status" value="1"/>
</dbReference>
<comment type="subcellular location">
    <subcellularLocation>
        <location evidence="1">Cytoplasm</location>
    </subcellularLocation>
</comment>
<evidence type="ECO:0000313" key="8">
    <source>
        <dbReference type="Ensembl" id="ENSLLEP00000009599.1"/>
    </source>
</evidence>
<dbReference type="PRINTS" id="PR00178">
    <property type="entry name" value="FATTYACIDBP"/>
</dbReference>
<protein>
    <recommendedName>
        <fullName evidence="6">Liver-type fatty acid-binding protein</fullName>
    </recommendedName>
</protein>
<evidence type="ECO:0000313" key="9">
    <source>
        <dbReference type="Proteomes" id="UP000694569"/>
    </source>
</evidence>
<accession>A0A8C5MBL4</accession>
<dbReference type="GO" id="GO:0008289">
    <property type="term" value="F:lipid binding"/>
    <property type="evidence" value="ECO:0007669"/>
    <property type="project" value="UniProtKB-KW"/>
</dbReference>